<reference evidence="3 4" key="2">
    <citation type="submission" date="2024-02" db="EMBL/GenBank/DDBJ databases">
        <title>The Genome Sequence of Enterococcus diestrammenae JM9A.</title>
        <authorList>
            <person name="Earl A."/>
            <person name="Manson A."/>
            <person name="Gilmore M."/>
            <person name="Sanders J."/>
            <person name="Shea T."/>
            <person name="Howe W."/>
            <person name="Livny J."/>
            <person name="Cuomo C."/>
            <person name="Neafsey D."/>
            <person name="Birren B."/>
        </authorList>
    </citation>
    <scope>NUCLEOTIDE SEQUENCE [LARGE SCALE GENOMIC DNA]</scope>
    <source>
        <strain evidence="3 4">JM9A</strain>
    </source>
</reference>
<feature type="transmembrane region" description="Helical" evidence="1">
    <location>
        <begin position="287"/>
        <end position="306"/>
    </location>
</feature>
<reference evidence="4" key="1">
    <citation type="submission" date="2016-06" db="EMBL/GenBank/DDBJ databases">
        <title>Four novel species of enterococci isolated from chicken manure.</title>
        <authorList>
            <person name="Van Tyne D."/>
        </authorList>
    </citation>
    <scope>NUCLEOTIDE SEQUENCE [LARGE SCALE GENOMIC DNA]</scope>
    <source>
        <strain evidence="4">JM9A</strain>
    </source>
</reference>
<feature type="transmembrane region" description="Helical" evidence="1">
    <location>
        <begin position="232"/>
        <end position="255"/>
    </location>
</feature>
<organism evidence="3 4">
    <name type="scientific">Enterococcus diestrammenae</name>
    <dbReference type="NCBI Taxonomy" id="1155073"/>
    <lineage>
        <taxon>Bacteria</taxon>
        <taxon>Bacillati</taxon>
        <taxon>Bacillota</taxon>
        <taxon>Bacilli</taxon>
        <taxon>Lactobacillales</taxon>
        <taxon>Enterococcaceae</taxon>
        <taxon>Enterococcus</taxon>
    </lineage>
</organism>
<feature type="domain" description="Membrane protein 6-pyruvoyl-tetrahydropterin synthase-related" evidence="2">
    <location>
        <begin position="89"/>
        <end position="392"/>
    </location>
</feature>
<comment type="caution">
    <text evidence="3">The sequence shown here is derived from an EMBL/GenBank/DDBJ whole genome shotgun (WGS) entry which is preliminary data.</text>
</comment>
<evidence type="ECO:0000313" key="3">
    <source>
        <dbReference type="EMBL" id="MEO1781210.1"/>
    </source>
</evidence>
<dbReference type="EMBL" id="MAEI02000001">
    <property type="protein sequence ID" value="MEO1781210.1"/>
    <property type="molecule type" value="Genomic_DNA"/>
</dbReference>
<dbReference type="RefSeq" id="WP_161870812.1">
    <property type="nucleotide sequence ID" value="NZ_MAEI02000001.1"/>
</dbReference>
<accession>A0ABV0EZS6</accession>
<feature type="transmembrane region" description="Helical" evidence="1">
    <location>
        <begin position="550"/>
        <end position="576"/>
    </location>
</feature>
<sequence length="577" mass="65144">MHIGEHRRKRNELRSSKLSFFVTFIFFSLISLIIQSSQIYTKGFVLGVDSIFHMNRIYDVMMQLKSGDYSYFISIYGFDQSGRIVNAAYGPFMAYFLGVILLISGSWVKFQLITSFLINVIGALGVFRIAKKIHLSDLVGISCGALFMSTYFLASWNYAGSFTSVGAAVVPWVLYYGIEMVNDGKRDFSVLGLGISMGILIQTHIFSSFLVTLALVPFVLYSLITHRRKSIFIIKILISILIAVLISLNVFIGLFQLMNNNNLIQTAPRNLYESMINLSSLTNNSQVNIGFIFAFLYLGQIFITILHWDSTNLLVKIITITGAIFLFLSSSWFPWQLIGNLLPSLQSTIQFPSRFQVIPATLLIIAFGITVNKWESKLGIVTLCVFSIISITAAQNRISDRMTTWSSNNVLASPNKLPSDITPEKMREVLASSNLNEVFSFIHKGTPDYLPTKKPLDNIEYEQADFYTLYWDSIINQNSFFDKEVKDGKLIVRWISETEENKVVPIIKYKDTIIKMDGKTFEPETNNLGAIIIPFSKGSNMIEVSYRAPMYVITSIFIALVSLVAFCFLGIIRLLVI</sequence>
<keyword evidence="1" id="KW-1133">Transmembrane helix</keyword>
<keyword evidence="1" id="KW-0812">Transmembrane</keyword>
<evidence type="ECO:0000256" key="1">
    <source>
        <dbReference type="SAM" id="Phobius"/>
    </source>
</evidence>
<feature type="transmembrane region" description="Helical" evidence="1">
    <location>
        <begin position="110"/>
        <end position="129"/>
    </location>
</feature>
<feature type="transmembrane region" description="Helical" evidence="1">
    <location>
        <begin position="20"/>
        <end position="40"/>
    </location>
</feature>
<protein>
    <recommendedName>
        <fullName evidence="2">Membrane protein 6-pyruvoyl-tetrahydropterin synthase-related domain-containing protein</fullName>
    </recommendedName>
</protein>
<dbReference type="Pfam" id="PF10131">
    <property type="entry name" value="PTPS_related"/>
    <property type="match status" value="1"/>
</dbReference>
<dbReference type="InterPro" id="IPR018776">
    <property type="entry name" value="Membrane_prot_PTPS-rel_domain"/>
</dbReference>
<evidence type="ECO:0000259" key="2">
    <source>
        <dbReference type="Pfam" id="PF10131"/>
    </source>
</evidence>
<dbReference type="Proteomes" id="UP001429357">
    <property type="component" value="Unassembled WGS sequence"/>
</dbReference>
<keyword evidence="4" id="KW-1185">Reference proteome</keyword>
<evidence type="ECO:0000313" key="4">
    <source>
        <dbReference type="Proteomes" id="UP001429357"/>
    </source>
</evidence>
<feature type="transmembrane region" description="Helical" evidence="1">
    <location>
        <begin position="161"/>
        <end position="178"/>
    </location>
</feature>
<proteinExistence type="predicted"/>
<gene>
    <name evidence="3" type="ORF">BAU18_000789</name>
</gene>
<feature type="transmembrane region" description="Helical" evidence="1">
    <location>
        <begin position="313"/>
        <end position="333"/>
    </location>
</feature>
<name>A0ABV0EZS6_9ENTE</name>
<feature type="transmembrane region" description="Helical" evidence="1">
    <location>
        <begin position="190"/>
        <end position="220"/>
    </location>
</feature>
<feature type="transmembrane region" description="Helical" evidence="1">
    <location>
        <begin position="135"/>
        <end position="154"/>
    </location>
</feature>
<keyword evidence="1" id="KW-0472">Membrane</keyword>
<feature type="transmembrane region" description="Helical" evidence="1">
    <location>
        <begin position="353"/>
        <end position="371"/>
    </location>
</feature>
<feature type="transmembrane region" description="Helical" evidence="1">
    <location>
        <begin position="84"/>
        <end position="103"/>
    </location>
</feature>